<comment type="cofactor">
    <cofactor evidence="2">
        <name>Mn(2+)</name>
        <dbReference type="ChEBI" id="CHEBI:29035"/>
    </cofactor>
</comment>
<dbReference type="InterPro" id="IPR029149">
    <property type="entry name" value="Creatin/AminoP/Spt16_N"/>
</dbReference>
<evidence type="ECO:0000256" key="5">
    <source>
        <dbReference type="ARBA" id="ARBA00022670"/>
    </source>
</evidence>
<dbReference type="Pfam" id="PF05195">
    <property type="entry name" value="AMP_N"/>
    <property type="match status" value="1"/>
</dbReference>
<dbReference type="InterPro" id="IPR036005">
    <property type="entry name" value="Creatinase/aminopeptidase-like"/>
</dbReference>
<keyword evidence="5" id="KW-0645">Protease</keyword>
<keyword evidence="6" id="KW-0479">Metal-binding</keyword>
<dbReference type="PANTHER" id="PTHR43226">
    <property type="entry name" value="XAA-PRO AMINOPEPTIDASE 3"/>
    <property type="match status" value="1"/>
</dbReference>
<dbReference type="PANTHER" id="PTHR43226:SF4">
    <property type="entry name" value="XAA-PRO AMINOPEPTIDASE 3"/>
    <property type="match status" value="1"/>
</dbReference>
<comment type="caution">
    <text evidence="14">The sequence shown here is derived from an EMBL/GenBank/DDBJ whole genome shotgun (WGS) entry which is preliminary data.</text>
</comment>
<dbReference type="Proteomes" id="UP000601768">
    <property type="component" value="Unassembled WGS sequence"/>
</dbReference>
<evidence type="ECO:0000256" key="10">
    <source>
        <dbReference type="ARBA" id="ARBA00069363"/>
    </source>
</evidence>
<dbReference type="Pfam" id="PF00557">
    <property type="entry name" value="Peptidase_M24"/>
    <property type="match status" value="1"/>
</dbReference>
<dbReference type="InterPro" id="IPR001714">
    <property type="entry name" value="Pept_M24_MAP"/>
</dbReference>
<dbReference type="CDD" id="cd01087">
    <property type="entry name" value="Prolidase"/>
    <property type="match status" value="1"/>
</dbReference>
<evidence type="ECO:0000256" key="11">
    <source>
        <dbReference type="ARBA" id="ARBA00075356"/>
    </source>
</evidence>
<reference evidence="14" key="2">
    <citation type="submission" date="2020-08" db="EMBL/GenBank/DDBJ databases">
        <authorList>
            <person name="Lai Q."/>
        </authorList>
    </citation>
    <scope>NUCLEOTIDE SEQUENCE</scope>
    <source>
        <strain evidence="14">S27-2</strain>
    </source>
</reference>
<gene>
    <name evidence="14" type="primary">pepP</name>
    <name evidence="14" type="ORF">H8B19_13290</name>
</gene>
<protein>
    <recommendedName>
        <fullName evidence="10">Xaa-Pro aminopeptidase</fullName>
        <ecNumber evidence="4">3.4.11.9</ecNumber>
    </recommendedName>
    <alternativeName>
        <fullName evidence="11">Aminopeptidase P II</fullName>
    </alternativeName>
    <alternativeName>
        <fullName evidence="12">X-Pro aminopeptidase</fullName>
    </alternativeName>
</protein>
<evidence type="ECO:0000256" key="9">
    <source>
        <dbReference type="ARBA" id="ARBA00023211"/>
    </source>
</evidence>
<dbReference type="RefSeq" id="WP_186507382.1">
    <property type="nucleotide sequence ID" value="NZ_JACNEP010000011.1"/>
</dbReference>
<comment type="similarity">
    <text evidence="3">Belongs to the peptidase M24B family.</text>
</comment>
<evidence type="ECO:0000256" key="1">
    <source>
        <dbReference type="ARBA" id="ARBA00001424"/>
    </source>
</evidence>
<keyword evidence="7 14" id="KW-0378">Hydrolase</keyword>
<keyword evidence="15" id="KW-1185">Reference proteome</keyword>
<evidence type="ECO:0000256" key="12">
    <source>
        <dbReference type="ARBA" id="ARBA00081411"/>
    </source>
</evidence>
<name>A0A8J6LZW6_9ALTE</name>
<evidence type="ECO:0000256" key="3">
    <source>
        <dbReference type="ARBA" id="ARBA00008766"/>
    </source>
</evidence>
<dbReference type="Gene3D" id="3.90.230.10">
    <property type="entry name" value="Creatinase/methionine aminopeptidase superfamily"/>
    <property type="match status" value="1"/>
</dbReference>
<dbReference type="AlphaFoldDB" id="A0A8J6LZW6"/>
<dbReference type="InterPro" id="IPR052433">
    <property type="entry name" value="X-Pro_dipept-like"/>
</dbReference>
<evidence type="ECO:0000259" key="13">
    <source>
        <dbReference type="SMART" id="SM01011"/>
    </source>
</evidence>
<proteinExistence type="inferred from homology"/>
<evidence type="ECO:0000256" key="8">
    <source>
        <dbReference type="ARBA" id="ARBA00023049"/>
    </source>
</evidence>
<keyword evidence="14" id="KW-0031">Aminopeptidase</keyword>
<evidence type="ECO:0000313" key="15">
    <source>
        <dbReference type="Proteomes" id="UP000601768"/>
    </source>
</evidence>
<dbReference type="PRINTS" id="PR00599">
    <property type="entry name" value="MAPEPTIDASE"/>
</dbReference>
<dbReference type="EC" id="3.4.11.9" evidence="4"/>
<dbReference type="PROSITE" id="PS00491">
    <property type="entry name" value="PROLINE_PEPTIDASE"/>
    <property type="match status" value="1"/>
</dbReference>
<dbReference type="FunFam" id="3.90.230.10:FF:000002">
    <property type="entry name" value="Xaa-Pro aminopeptidase 3"/>
    <property type="match status" value="1"/>
</dbReference>
<dbReference type="InterPro" id="IPR001131">
    <property type="entry name" value="Peptidase_M24B_aminopep-P_CS"/>
</dbReference>
<sequence>MDKSVFFERRQRVIGQLAANSVMIIPAAREVTRSRDTEYPFRQDSYFYYLTGFNEPDAWLVLSNSDEHEQHILYCRDKDPQAEIWQGIRLGPEQAEIQLGIEAADALEQFEEQLSELLNQKSRLYYVRGVDNEADELIFSCLDMLQQAARQGMSAPTQIEDWRPMLDDMRLIKDQHEIALMQKAADISVLAHQRAMQSSQAGKMEYQLEADILHEFASHGARYPAYSTIVGSGGNACILHYTNNDSELKNGDLVLIDAGAEYQGYAADITRTFPVNGRFTPEQKELYQLVLSAQQAAFEQVKPDSTMVNASEAAVKIITQGLLDLGILSGELQDNIEQQSYRDFFMHGIGHWLGLDVHDVGSYKVNGDNRPLKPGMVLTIEPGIYISQTAEVDAKWRGIGIRIEDNLLVTDEGHINLTQAAPKSIVDIETLMEKRWGEQLA</sequence>
<dbReference type="GO" id="GO:0030145">
    <property type="term" value="F:manganese ion binding"/>
    <property type="evidence" value="ECO:0007669"/>
    <property type="project" value="InterPro"/>
</dbReference>
<dbReference type="SUPFAM" id="SSF53092">
    <property type="entry name" value="Creatinase/prolidase N-terminal domain"/>
    <property type="match status" value="1"/>
</dbReference>
<dbReference type="NCBIfam" id="NF008131">
    <property type="entry name" value="PRK10879.1"/>
    <property type="match status" value="1"/>
</dbReference>
<accession>A0A8J6LZW6</accession>
<organism evidence="14 15">
    <name type="scientific">Neptunicella marina</name>
    <dbReference type="NCBI Taxonomy" id="2125989"/>
    <lineage>
        <taxon>Bacteria</taxon>
        <taxon>Pseudomonadati</taxon>
        <taxon>Pseudomonadota</taxon>
        <taxon>Gammaproteobacteria</taxon>
        <taxon>Alteromonadales</taxon>
        <taxon>Alteromonadaceae</taxon>
        <taxon>Neptunicella</taxon>
    </lineage>
</organism>
<dbReference type="EMBL" id="JACNEP010000011">
    <property type="protein sequence ID" value="MBC3766854.1"/>
    <property type="molecule type" value="Genomic_DNA"/>
</dbReference>
<evidence type="ECO:0000256" key="7">
    <source>
        <dbReference type="ARBA" id="ARBA00022801"/>
    </source>
</evidence>
<dbReference type="Gene3D" id="3.40.350.10">
    <property type="entry name" value="Creatinase/prolidase N-terminal domain"/>
    <property type="match status" value="1"/>
</dbReference>
<feature type="domain" description="Aminopeptidase P N-terminal" evidence="13">
    <location>
        <begin position="1"/>
        <end position="135"/>
    </location>
</feature>
<comment type="catalytic activity">
    <reaction evidence="1">
        <text>Release of any N-terminal amino acid, including proline, that is linked to proline, even from a dipeptide or tripeptide.</text>
        <dbReference type="EC" id="3.4.11.9"/>
    </reaction>
</comment>
<dbReference type="GO" id="GO:0006508">
    <property type="term" value="P:proteolysis"/>
    <property type="evidence" value="ECO:0007669"/>
    <property type="project" value="UniProtKB-KW"/>
</dbReference>
<evidence type="ECO:0000256" key="6">
    <source>
        <dbReference type="ARBA" id="ARBA00022723"/>
    </source>
</evidence>
<evidence type="ECO:0000313" key="14">
    <source>
        <dbReference type="EMBL" id="MBC3766854.1"/>
    </source>
</evidence>
<dbReference type="GO" id="GO:0070006">
    <property type="term" value="F:metalloaminopeptidase activity"/>
    <property type="evidence" value="ECO:0007669"/>
    <property type="project" value="InterPro"/>
</dbReference>
<dbReference type="InterPro" id="IPR007865">
    <property type="entry name" value="Aminopep_P_N"/>
</dbReference>
<keyword evidence="8" id="KW-0482">Metalloprotease</keyword>
<reference evidence="14" key="1">
    <citation type="journal article" date="2018" name="Int. J. Syst. Evol. Microbiol.">
        <title>Neptunicella marina gen. nov., sp. nov., isolated from surface seawater.</title>
        <authorList>
            <person name="Liu X."/>
            <person name="Lai Q."/>
            <person name="Du Y."/>
            <person name="Zhang X."/>
            <person name="Liu Z."/>
            <person name="Sun F."/>
            <person name="Shao Z."/>
        </authorList>
    </citation>
    <scope>NUCLEOTIDE SEQUENCE</scope>
    <source>
        <strain evidence="14">S27-2</strain>
    </source>
</reference>
<dbReference type="InterPro" id="IPR000994">
    <property type="entry name" value="Pept_M24"/>
</dbReference>
<dbReference type="SUPFAM" id="SSF55920">
    <property type="entry name" value="Creatinase/aminopeptidase"/>
    <property type="match status" value="1"/>
</dbReference>
<evidence type="ECO:0000256" key="4">
    <source>
        <dbReference type="ARBA" id="ARBA00012574"/>
    </source>
</evidence>
<keyword evidence="9" id="KW-0464">Manganese</keyword>
<dbReference type="GO" id="GO:0005829">
    <property type="term" value="C:cytosol"/>
    <property type="evidence" value="ECO:0007669"/>
    <property type="project" value="TreeGrafter"/>
</dbReference>
<dbReference type="SMART" id="SM01011">
    <property type="entry name" value="AMP_N"/>
    <property type="match status" value="1"/>
</dbReference>
<evidence type="ECO:0000256" key="2">
    <source>
        <dbReference type="ARBA" id="ARBA00001936"/>
    </source>
</evidence>